<evidence type="ECO:0008006" key="3">
    <source>
        <dbReference type="Google" id="ProtNLM"/>
    </source>
</evidence>
<sequence length="442" mass="51804">MSNYIDKQYLDNLESKYNIVSDEEYSKLVHFQTTNDIPFQRWYPYREGYSYELVDKLIKKFNITGSILDPFVGSGSSVLAARYNNLKSYGIDVNPISIFIAKVENRNYKSTDVEYINEEIYKLSNIKPDYRHRTTEFNLADKYFNDDILQSLLQIRDFINDISDEKIRDVFFLSWLSVIESVSNVKKEGNGLKYKNRKRLKSGYINIPIKEWEDEHFPENKFKFVKDQILSHINIIFKDLKDNRIQSPEPNFYLGSAMDDVLKVPDKVELTVFSPPYVNFFDYFEIHKVELWLGQFINSHEELRKLKRTGMRSNASATVSKEINNHDEYVNHITNILAKKKLWSKKIPDVIKGYFDDMETLLRNLFIKTDKNGRVAIVIGNSAYGGIIVPSDLLVAEIAEKIGYKVENIIVTRHLTTSSQQRKYLTDVMNYMRESIVILKKE</sequence>
<evidence type="ECO:0000313" key="1">
    <source>
        <dbReference type="EMBL" id="KRK23024.1"/>
    </source>
</evidence>
<organism evidence="1 2">
    <name type="scientific">Apilactobacillus kunkeei DSM 12361 = ATCC 700308</name>
    <dbReference type="NCBI Taxonomy" id="1423768"/>
    <lineage>
        <taxon>Bacteria</taxon>
        <taxon>Bacillati</taxon>
        <taxon>Bacillota</taxon>
        <taxon>Bacilli</taxon>
        <taxon>Lactobacillales</taxon>
        <taxon>Lactobacillaceae</taxon>
        <taxon>Apilactobacillus</taxon>
    </lineage>
</organism>
<dbReference type="PATRIC" id="fig|1423768.3.peg.52"/>
<dbReference type="SUPFAM" id="SSF53335">
    <property type="entry name" value="S-adenosyl-L-methionine-dependent methyltransferases"/>
    <property type="match status" value="2"/>
</dbReference>
<comment type="caution">
    <text evidence="1">The sequence shown here is derived from an EMBL/GenBank/DDBJ whole genome shotgun (WGS) entry which is preliminary data.</text>
</comment>
<gene>
    <name evidence="1" type="ORF">FD43_GL000341</name>
</gene>
<dbReference type="EMBL" id="AZCK01000012">
    <property type="protein sequence ID" value="KRK23024.1"/>
    <property type="molecule type" value="Genomic_DNA"/>
</dbReference>
<dbReference type="Gene3D" id="3.40.50.150">
    <property type="entry name" value="Vaccinia Virus protein VP39"/>
    <property type="match status" value="2"/>
</dbReference>
<evidence type="ECO:0000313" key="2">
    <source>
        <dbReference type="Proteomes" id="UP000051794"/>
    </source>
</evidence>
<reference evidence="1 2" key="1">
    <citation type="journal article" date="2015" name="Genome Announc.">
        <title>Expanding the biotechnology potential of lactobacilli through comparative genomics of 213 strains and associated genera.</title>
        <authorList>
            <person name="Sun Z."/>
            <person name="Harris H.M."/>
            <person name="McCann A."/>
            <person name="Guo C."/>
            <person name="Argimon S."/>
            <person name="Zhang W."/>
            <person name="Yang X."/>
            <person name="Jeffery I.B."/>
            <person name="Cooney J.C."/>
            <person name="Kagawa T.F."/>
            <person name="Liu W."/>
            <person name="Song Y."/>
            <person name="Salvetti E."/>
            <person name="Wrobel A."/>
            <person name="Rasinkangas P."/>
            <person name="Parkhill J."/>
            <person name="Rea M.C."/>
            <person name="O'Sullivan O."/>
            <person name="Ritari J."/>
            <person name="Douillard F.P."/>
            <person name="Paul Ross R."/>
            <person name="Yang R."/>
            <person name="Briner A.E."/>
            <person name="Felis G.E."/>
            <person name="de Vos W.M."/>
            <person name="Barrangou R."/>
            <person name="Klaenhammer T.R."/>
            <person name="Caufield P.W."/>
            <person name="Cui Y."/>
            <person name="Zhang H."/>
            <person name="O'Toole P.W."/>
        </authorList>
    </citation>
    <scope>NUCLEOTIDE SEQUENCE [LARGE SCALE GENOMIC DNA]</scope>
    <source>
        <strain evidence="1 2">DSM 12361</strain>
    </source>
</reference>
<proteinExistence type="predicted"/>
<dbReference type="AlphaFoldDB" id="A0A0R1FML3"/>
<dbReference type="Proteomes" id="UP000051794">
    <property type="component" value="Unassembled WGS sequence"/>
</dbReference>
<dbReference type="RefSeq" id="WP_054449501.1">
    <property type="nucleotide sequence ID" value="NZ_AZCK01000012.1"/>
</dbReference>
<accession>A0A0R1FML3</accession>
<protein>
    <recommendedName>
        <fullName evidence="3">Modification methylase</fullName>
    </recommendedName>
</protein>
<dbReference type="GeneID" id="66348197"/>
<name>A0A0R1FML3_9LACO</name>
<dbReference type="CDD" id="cd02440">
    <property type="entry name" value="AdoMet_MTases"/>
    <property type="match status" value="1"/>
</dbReference>
<dbReference type="InterPro" id="IPR029063">
    <property type="entry name" value="SAM-dependent_MTases_sf"/>
</dbReference>